<dbReference type="Gene3D" id="3.30.2220.30">
    <property type="match status" value="1"/>
</dbReference>
<dbReference type="Proteomes" id="UP000707138">
    <property type="component" value="Unassembled WGS sequence"/>
</dbReference>
<keyword evidence="2" id="KW-1185">Reference proteome</keyword>
<dbReference type="InterPro" id="IPR014986">
    <property type="entry name" value="XkdN-like"/>
</dbReference>
<evidence type="ECO:0000313" key="1">
    <source>
        <dbReference type="EMBL" id="MBM6913133.1"/>
    </source>
</evidence>
<proteinExistence type="predicted"/>
<dbReference type="RefSeq" id="WP_205088113.1">
    <property type="nucleotide sequence ID" value="NZ_JACJLA010000012.1"/>
</dbReference>
<comment type="caution">
    <text evidence="1">The sequence shown here is derived from an EMBL/GenBank/DDBJ whole genome shotgun (WGS) entry which is preliminary data.</text>
</comment>
<gene>
    <name evidence="1" type="ORF">H6A01_07355</name>
</gene>
<evidence type="ECO:0000313" key="2">
    <source>
        <dbReference type="Proteomes" id="UP000707138"/>
    </source>
</evidence>
<protein>
    <recommendedName>
        <fullName evidence="3">Phage XkdN-like protein</fullName>
    </recommendedName>
</protein>
<dbReference type="InterPro" id="IPR038559">
    <property type="entry name" value="XkdN-like_sf"/>
</dbReference>
<organism evidence="1 2">
    <name type="scientific">Veillonella magna</name>
    <dbReference type="NCBI Taxonomy" id="464322"/>
    <lineage>
        <taxon>Bacteria</taxon>
        <taxon>Bacillati</taxon>
        <taxon>Bacillota</taxon>
        <taxon>Negativicutes</taxon>
        <taxon>Veillonellales</taxon>
        <taxon>Veillonellaceae</taxon>
        <taxon>Veillonella</taxon>
    </lineage>
</organism>
<sequence>MAVNVQDLIAKKESIEAKKKQTYDFDTSIGTVTATMPSLSFMAEMSTMDDTSEAEQFLVLSMITEPNLKDKELQQAYECVEPIDIVRKLFLPGEIGELTKAILRTAGFGKGIEAKLHDELKN</sequence>
<dbReference type="EMBL" id="JACJLA010000012">
    <property type="protein sequence ID" value="MBM6913133.1"/>
    <property type="molecule type" value="Genomic_DNA"/>
</dbReference>
<accession>A0ABS2GJ07</accession>
<dbReference type="Pfam" id="PF08890">
    <property type="entry name" value="Phage_TAC_5"/>
    <property type="match status" value="1"/>
</dbReference>
<reference evidence="1 2" key="1">
    <citation type="journal article" date="2021" name="Sci. Rep.">
        <title>The distribution of antibiotic resistance genes in chicken gut microbiota commensals.</title>
        <authorList>
            <person name="Juricova H."/>
            <person name="Matiasovicova J."/>
            <person name="Kubasova T."/>
            <person name="Cejkova D."/>
            <person name="Rychlik I."/>
        </authorList>
    </citation>
    <scope>NUCLEOTIDE SEQUENCE [LARGE SCALE GENOMIC DNA]</scope>
    <source>
        <strain evidence="1 2">An537</strain>
    </source>
</reference>
<name>A0ABS2GJ07_9FIRM</name>
<evidence type="ECO:0008006" key="3">
    <source>
        <dbReference type="Google" id="ProtNLM"/>
    </source>
</evidence>